<dbReference type="STRING" id="455432.AWN90_33790"/>
<evidence type="ECO:0000256" key="4">
    <source>
        <dbReference type="SAM" id="MobiDB-lite"/>
    </source>
</evidence>
<dbReference type="PANTHER" id="PTHR46847:SF1">
    <property type="entry name" value="D-ALLOSE-BINDING PERIPLASMIC PROTEIN-RELATED"/>
    <property type="match status" value="1"/>
</dbReference>
<dbReference type="Gene3D" id="3.40.50.2300">
    <property type="match status" value="2"/>
</dbReference>
<evidence type="ECO:0000313" key="7">
    <source>
        <dbReference type="EMBL" id="KZM73577.1"/>
    </source>
</evidence>
<dbReference type="OrthoDB" id="1957427at2"/>
<proteinExistence type="inferred from homology"/>
<gene>
    <name evidence="7" type="ORF">AWN90_33790</name>
</gene>
<feature type="signal peptide" evidence="5">
    <location>
        <begin position="1"/>
        <end position="23"/>
    </location>
</feature>
<dbReference type="InterPro" id="IPR025997">
    <property type="entry name" value="SBP_2_dom"/>
</dbReference>
<comment type="caution">
    <text evidence="7">The sequence shown here is derived from an EMBL/GenBank/DDBJ whole genome shotgun (WGS) entry which is preliminary data.</text>
</comment>
<dbReference type="CDD" id="cd01536">
    <property type="entry name" value="PBP1_ABC_sugar_binding-like"/>
    <property type="match status" value="1"/>
</dbReference>
<dbReference type="GO" id="GO:0030246">
    <property type="term" value="F:carbohydrate binding"/>
    <property type="evidence" value="ECO:0007669"/>
    <property type="project" value="UniProtKB-ARBA"/>
</dbReference>
<name>A0A164MQT6_9NOCA</name>
<evidence type="ECO:0000256" key="3">
    <source>
        <dbReference type="ARBA" id="ARBA00022729"/>
    </source>
</evidence>
<feature type="region of interest" description="Disordered" evidence="4">
    <location>
        <begin position="340"/>
        <end position="364"/>
    </location>
</feature>
<evidence type="ECO:0000313" key="8">
    <source>
        <dbReference type="Proteomes" id="UP000076512"/>
    </source>
</evidence>
<protein>
    <submittedName>
        <fullName evidence="7">ABC transporter substrate-binding protein</fullName>
    </submittedName>
</protein>
<feature type="chain" id="PRO_5007851804" evidence="5">
    <location>
        <begin position="24"/>
        <end position="364"/>
    </location>
</feature>
<keyword evidence="8" id="KW-1185">Reference proteome</keyword>
<evidence type="ECO:0000256" key="5">
    <source>
        <dbReference type="SAM" id="SignalP"/>
    </source>
</evidence>
<comment type="subcellular location">
    <subcellularLocation>
        <location evidence="1">Cell envelope</location>
    </subcellularLocation>
</comment>
<evidence type="ECO:0000259" key="6">
    <source>
        <dbReference type="Pfam" id="PF13407"/>
    </source>
</evidence>
<dbReference type="Pfam" id="PF13407">
    <property type="entry name" value="Peripla_BP_4"/>
    <property type="match status" value="1"/>
</dbReference>
<feature type="domain" description="Periplasmic binding protein" evidence="6">
    <location>
        <begin position="53"/>
        <end position="309"/>
    </location>
</feature>
<keyword evidence="3 5" id="KW-0732">Signal</keyword>
<evidence type="ECO:0000256" key="1">
    <source>
        <dbReference type="ARBA" id="ARBA00004196"/>
    </source>
</evidence>
<dbReference type="EMBL" id="LWGR01000007">
    <property type="protein sequence ID" value="KZM73577.1"/>
    <property type="molecule type" value="Genomic_DNA"/>
</dbReference>
<dbReference type="SUPFAM" id="SSF53822">
    <property type="entry name" value="Periplasmic binding protein-like I"/>
    <property type="match status" value="1"/>
</dbReference>
<dbReference type="RefSeq" id="WP_067591196.1">
    <property type="nucleotide sequence ID" value="NZ_JABMCZ010000001.1"/>
</dbReference>
<comment type="similarity">
    <text evidence="2">Belongs to the bacterial solute-binding protein 2 family.</text>
</comment>
<sequence length="364" mass="37635">MNTRMIGTTVAAALLVTASAGCAREPLPGRGSAPAPSVGGGAANGVLVGADQPRSDSDFWSAYAAYLGPKAAAAGIKLENTSSDNDANRLKSNVDTLLSKNVRALIIAPQDTAAVKPAIAAATARAVPVVTVDTRPDSGGAYMVVRADNRAYGTKSCTYLGETLHGTGKVVEFQGDLASINGRDRSEAFADCMRSKYPGIKVIEIPTDWQGDKAVSGLQDKLLTDPDINGIYMQAGGIFLQPTLALLRRTGKLVKAGRPGHITIVSNDGIRAELDAIDSGDIDATVSQPADLYAQYAAYYAKAATEGRKFTPGPTDHGSVIVDTGTAGQLEDQLPAPVVTRSGGKVGDLDTVASGDPGLWGRAH</sequence>
<organism evidence="7 8">
    <name type="scientific">Nocardia terpenica</name>
    <dbReference type="NCBI Taxonomy" id="455432"/>
    <lineage>
        <taxon>Bacteria</taxon>
        <taxon>Bacillati</taxon>
        <taxon>Actinomycetota</taxon>
        <taxon>Actinomycetes</taxon>
        <taxon>Mycobacteriales</taxon>
        <taxon>Nocardiaceae</taxon>
        <taxon>Nocardia</taxon>
    </lineage>
</organism>
<evidence type="ECO:0000256" key="2">
    <source>
        <dbReference type="ARBA" id="ARBA00007639"/>
    </source>
</evidence>
<accession>A0A164MQT6</accession>
<dbReference type="InterPro" id="IPR028082">
    <property type="entry name" value="Peripla_BP_I"/>
</dbReference>
<reference evidence="7 8" key="1">
    <citation type="submission" date="2016-04" db="EMBL/GenBank/DDBJ databases">
        <authorList>
            <person name="Evans L.H."/>
            <person name="Alamgir A."/>
            <person name="Owens N."/>
            <person name="Weber N.D."/>
            <person name="Virtaneva K."/>
            <person name="Barbian K."/>
            <person name="Babar A."/>
            <person name="Rosenke K."/>
        </authorList>
    </citation>
    <scope>NUCLEOTIDE SEQUENCE [LARGE SCALE GENOMIC DNA]</scope>
    <source>
        <strain evidence="7 8">IFM 0406</strain>
    </source>
</reference>
<dbReference type="Proteomes" id="UP000076512">
    <property type="component" value="Unassembled WGS sequence"/>
</dbReference>
<dbReference type="AlphaFoldDB" id="A0A164MQT6"/>
<dbReference type="PANTHER" id="PTHR46847">
    <property type="entry name" value="D-ALLOSE-BINDING PERIPLASMIC PROTEIN-RELATED"/>
    <property type="match status" value="1"/>
</dbReference>
<dbReference type="GO" id="GO:0030313">
    <property type="term" value="C:cell envelope"/>
    <property type="evidence" value="ECO:0007669"/>
    <property type="project" value="UniProtKB-SubCell"/>
</dbReference>
<dbReference type="PROSITE" id="PS51257">
    <property type="entry name" value="PROKAR_LIPOPROTEIN"/>
    <property type="match status" value="1"/>
</dbReference>